<keyword evidence="2" id="KW-0217">Developmental protein</keyword>
<evidence type="ECO:0000256" key="1">
    <source>
        <dbReference type="ARBA" id="ARBA00004123"/>
    </source>
</evidence>
<comment type="caution">
    <text evidence="17">The sequence shown here is derived from an EMBL/GenBank/DDBJ whole genome shotgun (WGS) entry which is preliminary data.</text>
</comment>
<keyword evidence="7" id="KW-0862">Zinc</keyword>
<evidence type="ECO:0000259" key="16">
    <source>
        <dbReference type="PROSITE" id="PS50157"/>
    </source>
</evidence>
<proteinExistence type="inferred from homology"/>
<dbReference type="PANTHER" id="PTHR24388">
    <property type="entry name" value="ZINC FINGER PROTEIN"/>
    <property type="match status" value="1"/>
</dbReference>
<evidence type="ECO:0000256" key="14">
    <source>
        <dbReference type="ARBA" id="ARBA00041994"/>
    </source>
</evidence>
<keyword evidence="18" id="KW-1185">Reference proteome</keyword>
<evidence type="ECO:0000256" key="3">
    <source>
        <dbReference type="ARBA" id="ARBA00022491"/>
    </source>
</evidence>
<evidence type="ECO:0000256" key="2">
    <source>
        <dbReference type="ARBA" id="ARBA00022473"/>
    </source>
</evidence>
<dbReference type="Pfam" id="PF00096">
    <property type="entry name" value="zf-C2H2"/>
    <property type="match status" value="1"/>
</dbReference>
<protein>
    <recommendedName>
        <fullName evidence="13">Zinc finger protein SNAI2</fullName>
    </recommendedName>
    <alternativeName>
        <fullName evidence="14">Protein snail homolog 2</fullName>
    </alternativeName>
</protein>
<keyword evidence="4" id="KW-0479">Metal-binding</keyword>
<keyword evidence="8" id="KW-0805">Transcription regulation</keyword>
<dbReference type="Proteomes" id="UP001166052">
    <property type="component" value="Unassembled WGS sequence"/>
</dbReference>
<feature type="domain" description="C2H2-type" evidence="16">
    <location>
        <begin position="10"/>
        <end position="35"/>
    </location>
</feature>
<evidence type="ECO:0000256" key="9">
    <source>
        <dbReference type="ARBA" id="ARBA00023125"/>
    </source>
</evidence>
<keyword evidence="3" id="KW-0678">Repressor</keyword>
<dbReference type="InterPro" id="IPR013087">
    <property type="entry name" value="Znf_C2H2_type"/>
</dbReference>
<keyword evidence="10" id="KW-0804">Transcription</keyword>
<reference evidence="17" key="1">
    <citation type="journal article" date="2021" name="Cell">
        <title>Tracing the genetic footprints of vertebrate landing in non-teleost ray-finned fishes.</title>
        <authorList>
            <person name="Bi X."/>
            <person name="Wang K."/>
            <person name="Yang L."/>
            <person name="Pan H."/>
            <person name="Jiang H."/>
            <person name="Wei Q."/>
            <person name="Fang M."/>
            <person name="Yu H."/>
            <person name="Zhu C."/>
            <person name="Cai Y."/>
            <person name="He Y."/>
            <person name="Gan X."/>
            <person name="Zeng H."/>
            <person name="Yu D."/>
            <person name="Zhu Y."/>
            <person name="Jiang H."/>
            <person name="Qiu Q."/>
            <person name="Yang H."/>
            <person name="Zhang Y.E."/>
            <person name="Wang W."/>
            <person name="Zhu M."/>
            <person name="He S."/>
            <person name="Zhang G."/>
        </authorList>
    </citation>
    <scope>NUCLEOTIDE SEQUENCE</scope>
    <source>
        <strain evidence="17">Bchr_001</strain>
    </source>
</reference>
<feature type="non-terminal residue" evidence="17">
    <location>
        <position position="89"/>
    </location>
</feature>
<comment type="similarity">
    <text evidence="12">Belongs to the snail C2H2-type zinc-finger protein family.</text>
</comment>
<evidence type="ECO:0000256" key="7">
    <source>
        <dbReference type="ARBA" id="ARBA00022833"/>
    </source>
</evidence>
<organism evidence="17 18">
    <name type="scientific">Polypterus senegalus</name>
    <name type="common">Senegal bichir</name>
    <dbReference type="NCBI Taxonomy" id="55291"/>
    <lineage>
        <taxon>Eukaryota</taxon>
        <taxon>Metazoa</taxon>
        <taxon>Chordata</taxon>
        <taxon>Craniata</taxon>
        <taxon>Vertebrata</taxon>
        <taxon>Euteleostomi</taxon>
        <taxon>Actinopterygii</taxon>
        <taxon>Polypteriformes</taxon>
        <taxon>Polypteridae</taxon>
        <taxon>Polypterus</taxon>
    </lineage>
</organism>
<evidence type="ECO:0000313" key="18">
    <source>
        <dbReference type="Proteomes" id="UP001166052"/>
    </source>
</evidence>
<dbReference type="EMBL" id="JAAWVN010009834">
    <property type="protein sequence ID" value="MBN3290849.1"/>
    <property type="molecule type" value="Genomic_DNA"/>
</dbReference>
<dbReference type="InterPro" id="IPR050527">
    <property type="entry name" value="Snail/Krueppel_Znf"/>
</dbReference>
<gene>
    <name evidence="17" type="primary">Snai2_1</name>
    <name evidence="17" type="ORF">GTO92_0004866</name>
</gene>
<dbReference type="SMART" id="SM00355">
    <property type="entry name" value="ZnF_C2H2"/>
    <property type="match status" value="2"/>
</dbReference>
<evidence type="ECO:0000313" key="17">
    <source>
        <dbReference type="EMBL" id="MBN3290849.1"/>
    </source>
</evidence>
<dbReference type="Gene3D" id="3.30.160.60">
    <property type="entry name" value="Classic Zinc Finger"/>
    <property type="match status" value="2"/>
</dbReference>
<evidence type="ECO:0000256" key="4">
    <source>
        <dbReference type="ARBA" id="ARBA00022723"/>
    </source>
</evidence>
<keyword evidence="5" id="KW-0677">Repeat</keyword>
<dbReference type="InterPro" id="IPR036236">
    <property type="entry name" value="Znf_C2H2_sf"/>
</dbReference>
<sequence length="89" mass="9954">MHIRTHTLPCVCKLCGKAFSQPLQGHIRTHTGEKPFSGPRAFADCSNLQTHFDEKKYQCKICAKTFSRMSLLSKHSVHCPDSVAAHPMS</sequence>
<keyword evidence="6 15" id="KW-0863">Zinc-finger</keyword>
<evidence type="ECO:0000256" key="15">
    <source>
        <dbReference type="PROSITE-ProRule" id="PRU00042"/>
    </source>
</evidence>
<evidence type="ECO:0000256" key="5">
    <source>
        <dbReference type="ARBA" id="ARBA00022737"/>
    </source>
</evidence>
<evidence type="ECO:0000256" key="12">
    <source>
        <dbReference type="ARBA" id="ARBA00037948"/>
    </source>
</evidence>
<evidence type="ECO:0000256" key="13">
    <source>
        <dbReference type="ARBA" id="ARBA00041200"/>
    </source>
</evidence>
<keyword evidence="9" id="KW-0238">DNA-binding</keyword>
<evidence type="ECO:0000256" key="11">
    <source>
        <dbReference type="ARBA" id="ARBA00023242"/>
    </source>
</evidence>
<dbReference type="PANTHER" id="PTHR24388:SF42">
    <property type="entry name" value="ZINC FINGER PROTEIN SNAI2"/>
    <property type="match status" value="1"/>
</dbReference>
<dbReference type="PROSITE" id="PS50157">
    <property type="entry name" value="ZINC_FINGER_C2H2_2"/>
    <property type="match status" value="2"/>
</dbReference>
<accession>A0ABS2YWH5</accession>
<feature type="non-terminal residue" evidence="17">
    <location>
        <position position="1"/>
    </location>
</feature>
<name>A0ABS2YWH5_POLSE</name>
<comment type="subcellular location">
    <subcellularLocation>
        <location evidence="1">Nucleus</location>
    </subcellularLocation>
</comment>
<dbReference type="SUPFAM" id="SSF57667">
    <property type="entry name" value="beta-beta-alpha zinc fingers"/>
    <property type="match status" value="2"/>
</dbReference>
<evidence type="ECO:0000256" key="10">
    <source>
        <dbReference type="ARBA" id="ARBA00023163"/>
    </source>
</evidence>
<keyword evidence="11" id="KW-0539">Nucleus</keyword>
<feature type="domain" description="C2H2-type" evidence="16">
    <location>
        <begin position="57"/>
        <end position="89"/>
    </location>
</feature>
<evidence type="ECO:0000256" key="6">
    <source>
        <dbReference type="ARBA" id="ARBA00022771"/>
    </source>
</evidence>
<evidence type="ECO:0000256" key="8">
    <source>
        <dbReference type="ARBA" id="ARBA00023015"/>
    </source>
</evidence>